<dbReference type="GO" id="GO:0042834">
    <property type="term" value="F:peptidoglycan binding"/>
    <property type="evidence" value="ECO:0007669"/>
    <property type="project" value="InterPro"/>
</dbReference>
<keyword evidence="4" id="KW-1185">Reference proteome</keyword>
<dbReference type="Pfam" id="PF05036">
    <property type="entry name" value="SPOR"/>
    <property type="match status" value="1"/>
</dbReference>
<feature type="signal peptide" evidence="1">
    <location>
        <begin position="1"/>
        <end position="24"/>
    </location>
</feature>
<name>A0A1A7QT55_9FLAO</name>
<evidence type="ECO:0000256" key="1">
    <source>
        <dbReference type="SAM" id="SignalP"/>
    </source>
</evidence>
<gene>
    <name evidence="3" type="ORF">LX77_02204</name>
</gene>
<dbReference type="EMBL" id="QLLQ01000007">
    <property type="protein sequence ID" value="RAJ23044.1"/>
    <property type="molecule type" value="Genomic_DNA"/>
</dbReference>
<dbReference type="AlphaFoldDB" id="A0A1A7QT55"/>
<evidence type="ECO:0000259" key="2">
    <source>
        <dbReference type="Pfam" id="PF05036"/>
    </source>
</evidence>
<organism evidence="3 4">
    <name type="scientific">Gelidibacter algens</name>
    <dbReference type="NCBI Taxonomy" id="49280"/>
    <lineage>
        <taxon>Bacteria</taxon>
        <taxon>Pseudomonadati</taxon>
        <taxon>Bacteroidota</taxon>
        <taxon>Flavobacteriia</taxon>
        <taxon>Flavobacteriales</taxon>
        <taxon>Flavobacteriaceae</taxon>
        <taxon>Gelidibacter</taxon>
    </lineage>
</organism>
<feature type="chain" id="PRO_5030025382" evidence="1">
    <location>
        <begin position="25"/>
        <end position="126"/>
    </location>
</feature>
<feature type="domain" description="SPOR" evidence="2">
    <location>
        <begin position="52"/>
        <end position="120"/>
    </location>
</feature>
<reference evidence="3 4" key="1">
    <citation type="submission" date="2018-06" db="EMBL/GenBank/DDBJ databases">
        <title>Genomic Encyclopedia of Archaeal and Bacterial Type Strains, Phase II (KMG-II): from individual species to whole genera.</title>
        <authorList>
            <person name="Goeker M."/>
        </authorList>
    </citation>
    <scope>NUCLEOTIDE SEQUENCE [LARGE SCALE GENOMIC DNA]</scope>
    <source>
        <strain evidence="3 4">DSM 12408</strain>
    </source>
</reference>
<dbReference type="InterPro" id="IPR007730">
    <property type="entry name" value="SPOR-like_dom"/>
</dbReference>
<dbReference type="STRING" id="49280.A9996_17750"/>
<evidence type="ECO:0000313" key="3">
    <source>
        <dbReference type="EMBL" id="RAJ23044.1"/>
    </source>
</evidence>
<evidence type="ECO:0000313" key="4">
    <source>
        <dbReference type="Proteomes" id="UP000248987"/>
    </source>
</evidence>
<sequence>MIKPLVKLSLIALTLTCSNLAVQAQQGVVTIEQNKDIDKLLEYKKDLRTVNAFIIQVYNGPRGGAESAKSQVSSLFPDWSNTIEYEQPNYKIWVGKFRTRLEADRALMKVKKSFNNAFILQPRTNK</sequence>
<dbReference type="Proteomes" id="UP000248987">
    <property type="component" value="Unassembled WGS sequence"/>
</dbReference>
<proteinExistence type="predicted"/>
<dbReference type="RefSeq" id="WP_066438424.1">
    <property type="nucleotide sequence ID" value="NZ_LZRN01000061.1"/>
</dbReference>
<accession>A0A1A7QT55</accession>
<dbReference type="OrthoDB" id="2473397at2"/>
<protein>
    <submittedName>
        <fullName evidence="3">Sporulation related protein</fullName>
    </submittedName>
</protein>
<keyword evidence="1" id="KW-0732">Signal</keyword>
<comment type="caution">
    <text evidence="3">The sequence shown here is derived from an EMBL/GenBank/DDBJ whole genome shotgun (WGS) entry which is preliminary data.</text>
</comment>